<feature type="transmembrane region" description="Helical" evidence="6">
    <location>
        <begin position="331"/>
        <end position="351"/>
    </location>
</feature>
<reference evidence="8 9" key="1">
    <citation type="journal article" date="2018" name="Mol. Biol. Evol.">
        <title>Broad Genomic Sampling Reveals a Smut Pathogenic Ancestry of the Fungal Clade Ustilaginomycotina.</title>
        <authorList>
            <person name="Kijpornyongpan T."/>
            <person name="Mondo S.J."/>
            <person name="Barry K."/>
            <person name="Sandor L."/>
            <person name="Lee J."/>
            <person name="Lipzen A."/>
            <person name="Pangilinan J."/>
            <person name="LaButti K."/>
            <person name="Hainaut M."/>
            <person name="Henrissat B."/>
            <person name="Grigoriev I.V."/>
            <person name="Spatafora J.W."/>
            <person name="Aime M.C."/>
        </authorList>
    </citation>
    <scope>NUCLEOTIDE SEQUENCE [LARGE SCALE GENOMIC DNA]</scope>
    <source>
        <strain evidence="8 9">MCA 4198</strain>
    </source>
</reference>
<feature type="transmembrane region" description="Helical" evidence="6">
    <location>
        <begin position="239"/>
        <end position="263"/>
    </location>
</feature>
<dbReference type="InterPro" id="IPR036259">
    <property type="entry name" value="MFS_trans_sf"/>
</dbReference>
<feature type="transmembrane region" description="Helical" evidence="6">
    <location>
        <begin position="275"/>
        <end position="296"/>
    </location>
</feature>
<evidence type="ECO:0000256" key="4">
    <source>
        <dbReference type="ARBA" id="ARBA00022989"/>
    </source>
</evidence>
<feature type="transmembrane region" description="Helical" evidence="6">
    <location>
        <begin position="363"/>
        <end position="383"/>
    </location>
</feature>
<protein>
    <submittedName>
        <fullName evidence="8">MFS general substrate transporter</fullName>
    </submittedName>
</protein>
<keyword evidence="3 6" id="KW-0812">Transmembrane</keyword>
<evidence type="ECO:0000313" key="9">
    <source>
        <dbReference type="Proteomes" id="UP000245768"/>
    </source>
</evidence>
<organism evidence="8 9">
    <name type="scientific">Acaromyces ingoldii</name>
    <dbReference type="NCBI Taxonomy" id="215250"/>
    <lineage>
        <taxon>Eukaryota</taxon>
        <taxon>Fungi</taxon>
        <taxon>Dikarya</taxon>
        <taxon>Basidiomycota</taxon>
        <taxon>Ustilaginomycotina</taxon>
        <taxon>Exobasidiomycetes</taxon>
        <taxon>Exobasidiales</taxon>
        <taxon>Cryptobasidiaceae</taxon>
        <taxon>Acaromyces</taxon>
    </lineage>
</organism>
<evidence type="ECO:0000256" key="6">
    <source>
        <dbReference type="SAM" id="Phobius"/>
    </source>
</evidence>
<feature type="transmembrane region" description="Helical" evidence="6">
    <location>
        <begin position="170"/>
        <end position="191"/>
    </location>
</feature>
<comment type="subcellular location">
    <subcellularLocation>
        <location evidence="1">Membrane</location>
        <topology evidence="1">Multi-pass membrane protein</topology>
    </subcellularLocation>
</comment>
<feature type="transmembrane region" description="Helical" evidence="6">
    <location>
        <begin position="137"/>
        <end position="158"/>
    </location>
</feature>
<feature type="transmembrane region" description="Helical" evidence="6">
    <location>
        <begin position="303"/>
        <end position="325"/>
    </location>
</feature>
<evidence type="ECO:0000256" key="3">
    <source>
        <dbReference type="ARBA" id="ARBA00022692"/>
    </source>
</evidence>
<evidence type="ECO:0000256" key="2">
    <source>
        <dbReference type="ARBA" id="ARBA00022448"/>
    </source>
</evidence>
<name>A0A316YF27_9BASI</name>
<gene>
    <name evidence="8" type="ORF">FA10DRAFT_219756</name>
</gene>
<dbReference type="GO" id="GO:0022857">
    <property type="term" value="F:transmembrane transporter activity"/>
    <property type="evidence" value="ECO:0007669"/>
    <property type="project" value="InterPro"/>
</dbReference>
<dbReference type="AlphaFoldDB" id="A0A316YF27"/>
<dbReference type="InParanoid" id="A0A316YF27"/>
<evidence type="ECO:0000259" key="7">
    <source>
        <dbReference type="PROSITE" id="PS50850"/>
    </source>
</evidence>
<evidence type="ECO:0000256" key="1">
    <source>
        <dbReference type="ARBA" id="ARBA00004141"/>
    </source>
</evidence>
<keyword evidence="9" id="KW-1185">Reference proteome</keyword>
<feature type="transmembrane region" description="Helical" evidence="6">
    <location>
        <begin position="53"/>
        <end position="70"/>
    </location>
</feature>
<feature type="transmembrane region" description="Helical" evidence="6">
    <location>
        <begin position="107"/>
        <end position="128"/>
    </location>
</feature>
<dbReference type="SUPFAM" id="SSF103473">
    <property type="entry name" value="MFS general substrate transporter"/>
    <property type="match status" value="1"/>
</dbReference>
<dbReference type="EMBL" id="KZ819641">
    <property type="protein sequence ID" value="PWN87248.1"/>
    <property type="molecule type" value="Genomic_DNA"/>
</dbReference>
<dbReference type="PROSITE" id="PS50850">
    <property type="entry name" value="MFS"/>
    <property type="match status" value="1"/>
</dbReference>
<dbReference type="GO" id="GO:0016020">
    <property type="term" value="C:membrane"/>
    <property type="evidence" value="ECO:0007669"/>
    <property type="project" value="UniProtKB-SubCell"/>
</dbReference>
<dbReference type="PANTHER" id="PTHR43791">
    <property type="entry name" value="PERMEASE-RELATED"/>
    <property type="match status" value="1"/>
</dbReference>
<dbReference type="Pfam" id="PF07690">
    <property type="entry name" value="MFS_1"/>
    <property type="match status" value="1"/>
</dbReference>
<keyword evidence="4 6" id="KW-1133">Transmembrane helix</keyword>
<feature type="non-terminal residue" evidence="8">
    <location>
        <position position="428"/>
    </location>
</feature>
<feature type="domain" description="Major facilitator superfamily (MFS) profile" evidence="7">
    <location>
        <begin position="10"/>
        <end position="428"/>
    </location>
</feature>
<keyword evidence="5 6" id="KW-0472">Membrane</keyword>
<sequence>RATRRIDRVLMPILALTVMLQFQDKFSLGYTLVMGMTKDIGMSRAQYSWAGSIFYFGYLSCQPVAALLLQRFSVIRYLYINCFVWGVIMCCHAAVQGPQSMLTLRFLLGFFEGGLIPCTTLLTANFYAKHQIVARSAILQCMNGVSILFGAPMAYGLLKNGGLVIESWRVMFLILGAVTVVLSLLIALVLAPSPKEARFLLADERTALDDMLKQTSVDATQGKGDARQQVVEALTDVRLYLMWLLPFAVSITNGGITVFNTALIQSFGFSSAQSILLTMPSGAIQVISVFIYVGLFRLTGTRAAGAITCLVLSVIGGGLVVGGVGNQAASMTGILMVVFYVQSLACCVAYIATNVGGHTKRVVFATSFQVAYAAGNIVGPQTYRPKDAPKYVPAQIAILVTLSSALALLVAITFFHWLWNRQRDSRGD</sequence>
<dbReference type="Gene3D" id="1.20.1250.20">
    <property type="entry name" value="MFS general substrate transporter like domains"/>
    <property type="match status" value="1"/>
</dbReference>
<dbReference type="RefSeq" id="XP_025374446.1">
    <property type="nucleotide sequence ID" value="XM_025518534.1"/>
</dbReference>
<feature type="non-terminal residue" evidence="8">
    <location>
        <position position="1"/>
    </location>
</feature>
<accession>A0A316YF27</accession>
<keyword evidence="2" id="KW-0813">Transport</keyword>
<dbReference type="InterPro" id="IPR020846">
    <property type="entry name" value="MFS_dom"/>
</dbReference>
<feature type="transmembrane region" description="Helical" evidence="6">
    <location>
        <begin position="77"/>
        <end position="95"/>
    </location>
</feature>
<feature type="transmembrane region" description="Helical" evidence="6">
    <location>
        <begin position="395"/>
        <end position="419"/>
    </location>
</feature>
<dbReference type="PANTHER" id="PTHR43791:SF1">
    <property type="entry name" value="ALLANTOATE PERMEASE"/>
    <property type="match status" value="1"/>
</dbReference>
<proteinExistence type="predicted"/>
<dbReference type="OrthoDB" id="6730379at2759"/>
<dbReference type="InterPro" id="IPR011701">
    <property type="entry name" value="MFS"/>
</dbReference>
<dbReference type="STRING" id="215250.A0A316YF27"/>
<dbReference type="GeneID" id="37040450"/>
<evidence type="ECO:0000256" key="5">
    <source>
        <dbReference type="ARBA" id="ARBA00023136"/>
    </source>
</evidence>
<dbReference type="Proteomes" id="UP000245768">
    <property type="component" value="Unassembled WGS sequence"/>
</dbReference>
<evidence type="ECO:0000313" key="8">
    <source>
        <dbReference type="EMBL" id="PWN87248.1"/>
    </source>
</evidence>